<evidence type="ECO:0000256" key="10">
    <source>
        <dbReference type="RuleBase" id="RU365058"/>
    </source>
</evidence>
<dbReference type="SUPFAM" id="SSF52540">
    <property type="entry name" value="P-loop containing nucleoside triphosphate hydrolases"/>
    <property type="match status" value="1"/>
</dbReference>
<dbReference type="Pfam" id="PF00004">
    <property type="entry name" value="AAA"/>
    <property type="match status" value="1"/>
</dbReference>
<feature type="compositionally biased region" description="Basic and acidic residues" evidence="11">
    <location>
        <begin position="41"/>
        <end position="71"/>
    </location>
</feature>
<proteinExistence type="inferred from homology"/>
<dbReference type="InterPro" id="IPR003593">
    <property type="entry name" value="AAA+_ATPase"/>
</dbReference>
<comment type="caution">
    <text evidence="13">The sequence shown here is derived from an EMBL/GenBank/DDBJ whole genome shotgun (WGS) entry which is preliminary data.</text>
</comment>
<dbReference type="PANTHER" id="PTHR10763:SF23">
    <property type="entry name" value="ORIGIN RECOGNITION COMPLEX SUBUNIT 1"/>
    <property type="match status" value="1"/>
</dbReference>
<dbReference type="GO" id="GO:0005524">
    <property type="term" value="F:ATP binding"/>
    <property type="evidence" value="ECO:0007669"/>
    <property type="project" value="UniProtKB-KW"/>
</dbReference>
<dbReference type="Pfam" id="PF01426">
    <property type="entry name" value="BAH"/>
    <property type="match status" value="1"/>
</dbReference>
<feature type="domain" description="BAH" evidence="12">
    <location>
        <begin position="99"/>
        <end position="249"/>
    </location>
</feature>
<feature type="compositionally biased region" description="Basic residues" evidence="11">
    <location>
        <begin position="371"/>
        <end position="390"/>
    </location>
</feature>
<keyword evidence="3 10" id="KW-0235">DNA replication</keyword>
<keyword evidence="8 10" id="KW-0238">DNA-binding</keyword>
<evidence type="ECO:0000256" key="8">
    <source>
        <dbReference type="ARBA" id="ARBA00023125"/>
    </source>
</evidence>
<dbReference type="OrthoDB" id="1926878at2759"/>
<dbReference type="Gene3D" id="2.30.30.490">
    <property type="match status" value="1"/>
</dbReference>
<dbReference type="EMBL" id="JACAZE010000009">
    <property type="protein sequence ID" value="KAF7305918.1"/>
    <property type="molecule type" value="Genomic_DNA"/>
</dbReference>
<dbReference type="GO" id="GO:0005664">
    <property type="term" value="C:nuclear origin of replication recognition complex"/>
    <property type="evidence" value="ECO:0007669"/>
    <property type="project" value="TreeGrafter"/>
</dbReference>
<dbReference type="InterPro" id="IPR050311">
    <property type="entry name" value="ORC1/CDC6"/>
</dbReference>
<dbReference type="GO" id="GO:0016887">
    <property type="term" value="F:ATP hydrolysis activity"/>
    <property type="evidence" value="ECO:0007669"/>
    <property type="project" value="InterPro"/>
</dbReference>
<comment type="subunit">
    <text evidence="10">ORC is composed of six subunits.</text>
</comment>
<comment type="subcellular location">
    <subcellularLocation>
        <location evidence="1 10">Nucleus</location>
    </subcellularLocation>
</comment>
<organism evidence="13 14">
    <name type="scientific">Mycena chlorophos</name>
    <name type="common">Agaric fungus</name>
    <name type="synonym">Agaricus chlorophos</name>
    <dbReference type="NCBI Taxonomy" id="658473"/>
    <lineage>
        <taxon>Eukaryota</taxon>
        <taxon>Fungi</taxon>
        <taxon>Dikarya</taxon>
        <taxon>Basidiomycota</taxon>
        <taxon>Agaricomycotina</taxon>
        <taxon>Agaricomycetes</taxon>
        <taxon>Agaricomycetidae</taxon>
        <taxon>Agaricales</taxon>
        <taxon>Marasmiineae</taxon>
        <taxon>Mycenaceae</taxon>
        <taxon>Mycena</taxon>
    </lineage>
</organism>
<evidence type="ECO:0000256" key="1">
    <source>
        <dbReference type="ARBA" id="ARBA00004123"/>
    </source>
</evidence>
<reference evidence="13" key="1">
    <citation type="submission" date="2020-05" db="EMBL/GenBank/DDBJ databases">
        <title>Mycena genomes resolve the evolution of fungal bioluminescence.</title>
        <authorList>
            <person name="Tsai I.J."/>
        </authorList>
    </citation>
    <scope>NUCLEOTIDE SEQUENCE</scope>
    <source>
        <strain evidence="13">110903Hualien_Pintung</strain>
    </source>
</reference>
<comment type="similarity">
    <text evidence="2 10">Belongs to the ORC1 family.</text>
</comment>
<feature type="region of interest" description="Disordered" evidence="11">
    <location>
        <begin position="274"/>
        <end position="395"/>
    </location>
</feature>
<dbReference type="Proteomes" id="UP000613580">
    <property type="component" value="Unassembled WGS sequence"/>
</dbReference>
<feature type="compositionally biased region" description="Basic and acidic residues" evidence="11">
    <location>
        <begin position="290"/>
        <end position="299"/>
    </location>
</feature>
<dbReference type="GO" id="GO:0033314">
    <property type="term" value="P:mitotic DNA replication checkpoint signaling"/>
    <property type="evidence" value="ECO:0007669"/>
    <property type="project" value="TreeGrafter"/>
</dbReference>
<dbReference type="InterPro" id="IPR027417">
    <property type="entry name" value="P-loop_NTPase"/>
</dbReference>
<evidence type="ECO:0000256" key="7">
    <source>
        <dbReference type="ARBA" id="ARBA00022842"/>
    </source>
</evidence>
<evidence type="ECO:0000256" key="6">
    <source>
        <dbReference type="ARBA" id="ARBA00022840"/>
    </source>
</evidence>
<dbReference type="PROSITE" id="PS51038">
    <property type="entry name" value="BAH"/>
    <property type="match status" value="1"/>
</dbReference>
<accession>A0A8H6SV94</accession>
<feature type="compositionally biased region" description="Acidic residues" evidence="11">
    <location>
        <begin position="321"/>
        <end position="350"/>
    </location>
</feature>
<evidence type="ECO:0000259" key="12">
    <source>
        <dbReference type="PROSITE" id="PS51038"/>
    </source>
</evidence>
<name>A0A8H6SV94_MYCCL</name>
<dbReference type="InterPro" id="IPR001025">
    <property type="entry name" value="BAH_dom"/>
</dbReference>
<gene>
    <name evidence="13" type="ORF">HMN09_00746000</name>
</gene>
<evidence type="ECO:0000256" key="3">
    <source>
        <dbReference type="ARBA" id="ARBA00022705"/>
    </source>
</evidence>
<evidence type="ECO:0000256" key="11">
    <source>
        <dbReference type="SAM" id="MobiDB-lite"/>
    </source>
</evidence>
<dbReference type="GO" id="GO:0003682">
    <property type="term" value="F:chromatin binding"/>
    <property type="evidence" value="ECO:0007669"/>
    <property type="project" value="InterPro"/>
</dbReference>
<sequence>MSVESKRVDVISRVLFIASIMSLATRRSRRGQPIAAVATESPKDDHWQGPSVHERPMDPDLDLSPEKRVAWEEQDEDDRESYKSVFYDAFTRKERTKSTTFTVGDTVTVDTYTVYNGERRKPSVAVIVAMWEFVVDGGEPAGGDKNVGQMMVRVHWFLRPSELPKHRAERECFEDEIYFSLDTNAIFLSSSLLACCEVTDVAPRPTATTPSPKKNRGGGWVYADDNAKSVPLYCRFAIDPVRNLYYEVNWIGHRRRAMATPDDVWGSGEAWKVQPVEQRSGMPPRKKQKLDKPVAKPVDDSSDDEDDEEDEDEYSEKSEESEPEDDPAEVEEADDSADAPDESDSDDPEPDVPKTPRRGRTMAHPTPHSKAALKRRRKPVASSSPRKRPSAKLQVRRHDAGLGYDTGANLPEDPWLRAMQVLHVGSRPDALPCRDNEFTRVLGAVYDLLEEGSGGCVYISGVPGTGKTATVHAVVRELKRMAEANETNPFTYVEINGLRIPEPTAAYSLLWEMVSGHDVAKGGHLRMSAKESLRALTTHFSSGSSRGPSGHACVVLMDELDQLMTAKQDVVYNFFNWPTLAGSKLVVLAVANTMDLPERAMTGRVRSRLGMTRINFAPYTAEQLQAIVEARVAGARVGLADNSPVVLDADAIKLTSKRISATSGDARRILDICRRAVELAHPQRRKAVIKDVSEVTKQMQNSPTAAYLRDSCSFHERLVLLSLIRCIRKEGVEEIKWENVYYEYSLNVNAFEDPDAPRLMVLTRNEIGMVLESLVASQAVLVESGAAALRKAAGERKVVLNLEQGEVERVLGEVGGDRWRNILSV</sequence>
<comment type="function">
    <text evidence="10">Component of the origin recognition complex (ORC) that binds origins of replication. DNA-binding is ATP-dependent, however specific DNA sequences that define origins of replication have not been identified so far. ORC is required to assemble the pre-replication complex necessary to initiate DNA replication.</text>
</comment>
<keyword evidence="9 10" id="KW-0539">Nucleus</keyword>
<dbReference type="GO" id="GO:0046872">
    <property type="term" value="F:metal ion binding"/>
    <property type="evidence" value="ECO:0007669"/>
    <property type="project" value="UniProtKB-KW"/>
</dbReference>
<evidence type="ECO:0000256" key="9">
    <source>
        <dbReference type="ARBA" id="ARBA00023242"/>
    </source>
</evidence>
<dbReference type="SMART" id="SM00382">
    <property type="entry name" value="AAA"/>
    <property type="match status" value="1"/>
</dbReference>
<keyword evidence="7" id="KW-0460">Magnesium</keyword>
<dbReference type="GO" id="GO:0006270">
    <property type="term" value="P:DNA replication initiation"/>
    <property type="evidence" value="ECO:0007669"/>
    <property type="project" value="TreeGrafter"/>
</dbReference>
<feature type="region of interest" description="Disordered" evidence="11">
    <location>
        <begin position="31"/>
        <end position="75"/>
    </location>
</feature>
<dbReference type="FunFam" id="3.40.50.300:FF:000199">
    <property type="entry name" value="Origin recognition complex subunit 1"/>
    <property type="match status" value="1"/>
</dbReference>
<evidence type="ECO:0000313" key="14">
    <source>
        <dbReference type="Proteomes" id="UP000613580"/>
    </source>
</evidence>
<evidence type="ECO:0000256" key="2">
    <source>
        <dbReference type="ARBA" id="ARBA00008398"/>
    </source>
</evidence>
<dbReference type="GO" id="GO:0003688">
    <property type="term" value="F:DNA replication origin binding"/>
    <property type="evidence" value="ECO:0007669"/>
    <property type="project" value="TreeGrafter"/>
</dbReference>
<dbReference type="PANTHER" id="PTHR10763">
    <property type="entry name" value="CELL DIVISION CONTROL PROTEIN 6-RELATED"/>
    <property type="match status" value="1"/>
</dbReference>
<keyword evidence="4" id="KW-0479">Metal-binding</keyword>
<dbReference type="Gene3D" id="3.40.50.300">
    <property type="entry name" value="P-loop containing nucleotide triphosphate hydrolases"/>
    <property type="match status" value="1"/>
</dbReference>
<keyword evidence="14" id="KW-1185">Reference proteome</keyword>
<dbReference type="InterPro" id="IPR054425">
    <property type="entry name" value="Cdc6_ORC1-like_ATPase_lid"/>
</dbReference>
<dbReference type="CDD" id="cd00009">
    <property type="entry name" value="AAA"/>
    <property type="match status" value="1"/>
</dbReference>
<feature type="compositionally biased region" description="Acidic residues" evidence="11">
    <location>
        <begin position="300"/>
        <end position="314"/>
    </location>
</feature>
<protein>
    <recommendedName>
        <fullName evidence="10">Origin recognition complex subunit 1</fullName>
    </recommendedName>
</protein>
<dbReference type="InterPro" id="IPR003959">
    <property type="entry name" value="ATPase_AAA_core"/>
</dbReference>
<evidence type="ECO:0000256" key="5">
    <source>
        <dbReference type="ARBA" id="ARBA00022741"/>
    </source>
</evidence>
<dbReference type="Pfam" id="PF22606">
    <property type="entry name" value="Cdc6-ORC-like_ATPase_lid"/>
    <property type="match status" value="1"/>
</dbReference>
<evidence type="ECO:0000313" key="13">
    <source>
        <dbReference type="EMBL" id="KAF7305918.1"/>
    </source>
</evidence>
<dbReference type="Gene3D" id="1.10.8.60">
    <property type="match status" value="1"/>
</dbReference>
<dbReference type="AlphaFoldDB" id="A0A8H6SV94"/>
<dbReference type="InterPro" id="IPR043151">
    <property type="entry name" value="BAH_sf"/>
</dbReference>
<evidence type="ECO:0000256" key="4">
    <source>
        <dbReference type="ARBA" id="ARBA00022723"/>
    </source>
</evidence>
<keyword evidence="5 10" id="KW-0547">Nucleotide-binding</keyword>
<keyword evidence="6 10" id="KW-0067">ATP-binding</keyword>